<evidence type="ECO:0000313" key="9">
    <source>
        <dbReference type="Proteomes" id="UP000564378"/>
    </source>
</evidence>
<dbReference type="GO" id="GO:0022857">
    <property type="term" value="F:transmembrane transporter activity"/>
    <property type="evidence" value="ECO:0007669"/>
    <property type="project" value="InterPro"/>
</dbReference>
<keyword evidence="2" id="KW-0813">Transport</keyword>
<feature type="transmembrane region" description="Helical" evidence="6">
    <location>
        <begin position="147"/>
        <end position="168"/>
    </location>
</feature>
<feature type="transmembrane region" description="Helical" evidence="6">
    <location>
        <begin position="114"/>
        <end position="135"/>
    </location>
</feature>
<feature type="transmembrane region" description="Helical" evidence="6">
    <location>
        <begin position="89"/>
        <end position="108"/>
    </location>
</feature>
<feature type="transmembrane region" description="Helical" evidence="6">
    <location>
        <begin position="415"/>
        <end position="433"/>
    </location>
</feature>
<feature type="transmembrane region" description="Helical" evidence="6">
    <location>
        <begin position="224"/>
        <end position="245"/>
    </location>
</feature>
<feature type="transmembrane region" description="Helical" evidence="6">
    <location>
        <begin position="15"/>
        <end position="35"/>
    </location>
</feature>
<keyword evidence="5 6" id="KW-0472">Membrane</keyword>
<evidence type="ECO:0000256" key="4">
    <source>
        <dbReference type="ARBA" id="ARBA00022989"/>
    </source>
</evidence>
<keyword evidence="9" id="KW-1185">Reference proteome</keyword>
<evidence type="ECO:0000256" key="6">
    <source>
        <dbReference type="SAM" id="Phobius"/>
    </source>
</evidence>
<comment type="subcellular location">
    <subcellularLocation>
        <location evidence="1">Membrane</location>
        <topology evidence="1">Multi-pass membrane protein</topology>
    </subcellularLocation>
</comment>
<evidence type="ECO:0000256" key="5">
    <source>
        <dbReference type="ARBA" id="ARBA00023136"/>
    </source>
</evidence>
<dbReference type="Gene3D" id="1.20.1250.20">
    <property type="entry name" value="MFS general substrate transporter like domains"/>
    <property type="match status" value="1"/>
</dbReference>
<evidence type="ECO:0000256" key="3">
    <source>
        <dbReference type="ARBA" id="ARBA00022692"/>
    </source>
</evidence>
<dbReference type="Pfam" id="PF07690">
    <property type="entry name" value="MFS_1"/>
    <property type="match status" value="1"/>
</dbReference>
<evidence type="ECO:0000256" key="2">
    <source>
        <dbReference type="ARBA" id="ARBA00022448"/>
    </source>
</evidence>
<feature type="transmembrane region" description="Helical" evidence="6">
    <location>
        <begin position="355"/>
        <end position="375"/>
    </location>
</feature>
<proteinExistence type="predicted"/>
<dbReference type="AlphaFoldDB" id="A0A842I0H0"/>
<gene>
    <name evidence="8" type="ORF">H6P80_13455</name>
</gene>
<dbReference type="PANTHER" id="PTHR23505">
    <property type="entry name" value="SPINSTER"/>
    <property type="match status" value="1"/>
</dbReference>
<dbReference type="InterPro" id="IPR044770">
    <property type="entry name" value="MFS_spinster-like"/>
</dbReference>
<feature type="transmembrane region" description="Helical" evidence="6">
    <location>
        <begin position="58"/>
        <end position="77"/>
    </location>
</feature>
<dbReference type="CDD" id="cd17328">
    <property type="entry name" value="MFS_spinster_like"/>
    <property type="match status" value="1"/>
</dbReference>
<protein>
    <submittedName>
        <fullName evidence="8">MFS transporter</fullName>
    </submittedName>
</protein>
<dbReference type="GO" id="GO:0016020">
    <property type="term" value="C:membrane"/>
    <property type="evidence" value="ECO:0007669"/>
    <property type="project" value="UniProtKB-SubCell"/>
</dbReference>
<evidence type="ECO:0000256" key="1">
    <source>
        <dbReference type="ARBA" id="ARBA00004141"/>
    </source>
</evidence>
<feature type="transmembrane region" description="Helical" evidence="6">
    <location>
        <begin position="174"/>
        <end position="192"/>
    </location>
</feature>
<keyword evidence="4 6" id="KW-1133">Transmembrane helix</keyword>
<dbReference type="EMBL" id="JACJVJ010000002">
    <property type="protein sequence ID" value="MBC2778625.1"/>
    <property type="molecule type" value="Genomic_DNA"/>
</dbReference>
<feature type="domain" description="Major facilitator superfamily (MFS) profile" evidence="7">
    <location>
        <begin position="22"/>
        <end position="438"/>
    </location>
</feature>
<keyword evidence="3 6" id="KW-0812">Transmembrane</keyword>
<evidence type="ECO:0000313" key="8">
    <source>
        <dbReference type="EMBL" id="MBC2778625.1"/>
    </source>
</evidence>
<dbReference type="InterPro" id="IPR011701">
    <property type="entry name" value="MFS"/>
</dbReference>
<dbReference type="SUPFAM" id="SSF103473">
    <property type="entry name" value="MFS general substrate transporter"/>
    <property type="match status" value="1"/>
</dbReference>
<accession>A0A842I0H0</accession>
<sequence length="452" mass="48157">MSAASPTAAAKPPPLAPGTIWTIALLTAIYTFAFIDRQILAALAEPIRQDLGLSDTQIGLLGGLAFAFLNAFASLPLARFAEHRGRTGIIAVGITAWSVMTMLCGAAVSYWHLLLARMGVGVGEAVQPAMIALIADKVPAARRASMLAIYNLSIPMGAFAGAAGGGLIASLLDWRWAFVIAGAPGLLLALLFRLTVRDVEQTHSAADVPSTLDVAKHLLGKKSFIHGIGGIMIATFCVFAIMFFLPAWLVRKHGFDFAQAGLTLGLLSSVPAMLSMLAGGFMADRLGRRDLRWYVWLPAIPLALCVPLYLFALPQADWQLALIALILIAFLQYTQTPLLTAITQNMVGNRMRATASALVGIVVNLFSAGLGPWFMGRLSDILTARAYGGNFAADCLVDAPSAACAAASADGLTQAMMAIACLFLWAIFHLLLASRWIRDELNEDPTRPPLRN</sequence>
<name>A0A842I0H0_9SPHN</name>
<dbReference type="Proteomes" id="UP000564378">
    <property type="component" value="Unassembled WGS sequence"/>
</dbReference>
<feature type="transmembrane region" description="Helical" evidence="6">
    <location>
        <begin position="293"/>
        <end position="312"/>
    </location>
</feature>
<organism evidence="8 9">
    <name type="scientific">Parasphingopyxis marina</name>
    <dbReference type="NCBI Taxonomy" id="2761622"/>
    <lineage>
        <taxon>Bacteria</taxon>
        <taxon>Pseudomonadati</taxon>
        <taxon>Pseudomonadota</taxon>
        <taxon>Alphaproteobacteria</taxon>
        <taxon>Sphingomonadales</taxon>
        <taxon>Sphingomonadaceae</taxon>
        <taxon>Parasphingopyxis</taxon>
    </lineage>
</organism>
<feature type="transmembrane region" description="Helical" evidence="6">
    <location>
        <begin position="257"/>
        <end position="281"/>
    </location>
</feature>
<reference evidence="8 9" key="1">
    <citation type="submission" date="2020-08" db="EMBL/GenBank/DDBJ databases">
        <title>Draft genome sequence of Parasphingopyxis sp. GrpM-11.</title>
        <authorList>
            <person name="Oh J."/>
            <person name="Roh D.-H."/>
        </authorList>
    </citation>
    <scope>NUCLEOTIDE SEQUENCE [LARGE SCALE GENOMIC DNA]</scope>
    <source>
        <strain evidence="8 9">GrpM-11</strain>
    </source>
</reference>
<comment type="caution">
    <text evidence="8">The sequence shown here is derived from an EMBL/GenBank/DDBJ whole genome shotgun (WGS) entry which is preliminary data.</text>
</comment>
<dbReference type="PANTHER" id="PTHR23505:SF79">
    <property type="entry name" value="PROTEIN SPINSTER"/>
    <property type="match status" value="1"/>
</dbReference>
<dbReference type="InterPro" id="IPR036259">
    <property type="entry name" value="MFS_trans_sf"/>
</dbReference>
<dbReference type="RefSeq" id="WP_185801869.1">
    <property type="nucleotide sequence ID" value="NZ_JACJVJ010000002.1"/>
</dbReference>
<dbReference type="PROSITE" id="PS50850">
    <property type="entry name" value="MFS"/>
    <property type="match status" value="1"/>
</dbReference>
<dbReference type="InterPro" id="IPR020846">
    <property type="entry name" value="MFS_dom"/>
</dbReference>
<evidence type="ECO:0000259" key="7">
    <source>
        <dbReference type="PROSITE" id="PS50850"/>
    </source>
</evidence>
<feature type="transmembrane region" description="Helical" evidence="6">
    <location>
        <begin position="318"/>
        <end position="334"/>
    </location>
</feature>